<keyword evidence="9" id="KW-1185">Reference proteome</keyword>
<dbReference type="InterPro" id="IPR000836">
    <property type="entry name" value="PRTase_dom"/>
</dbReference>
<dbReference type="GO" id="GO:0044211">
    <property type="term" value="P:CTP salvage"/>
    <property type="evidence" value="ECO:0007669"/>
    <property type="project" value="UniProtKB-UniPathway"/>
</dbReference>
<dbReference type="NCBIfam" id="NF004018">
    <property type="entry name" value="PRK05480.1"/>
    <property type="match status" value="1"/>
</dbReference>
<evidence type="ECO:0000256" key="6">
    <source>
        <dbReference type="RuleBase" id="RU003825"/>
    </source>
</evidence>
<dbReference type="GeneID" id="30149327"/>
<keyword evidence="3 6" id="KW-0808">Transferase</keyword>
<dbReference type="Pfam" id="PF14681">
    <property type="entry name" value="UPRTase"/>
    <property type="match status" value="1"/>
</dbReference>
<name>A0A1E3QZ76_9ASCO</name>
<feature type="domain" description="AAA+ ATPase" evidence="7">
    <location>
        <begin position="66"/>
        <end position="217"/>
    </location>
</feature>
<dbReference type="RefSeq" id="XP_018988266.1">
    <property type="nucleotide sequence ID" value="XM_019131474.1"/>
</dbReference>
<dbReference type="Gene3D" id="3.40.50.300">
    <property type="entry name" value="P-loop containing nucleotide triphosphate hydrolases"/>
    <property type="match status" value="1"/>
</dbReference>
<protein>
    <recommendedName>
        <fullName evidence="6">Uridine kinase</fullName>
        <ecNumber evidence="6">2.7.1.48</ecNumber>
    </recommendedName>
</protein>
<evidence type="ECO:0000313" key="9">
    <source>
        <dbReference type="Proteomes" id="UP000094336"/>
    </source>
</evidence>
<keyword evidence="5 6" id="KW-0418">Kinase</keyword>
<sequence length="522" mass="58123">MQPPQVPERLGRRKSSRIVPADANSFINLRSPSVDSVNLAEKAGFSSAVTEVSTPQSDNYIPPWTEPYIIGIAGISGSGKTTVAQKIIQEINQPWTVLLSLDNFYNPLSPAERQQAFACEFDFDVPESLDLEMLFETVKSIKEGRKTTIPVYSFEKHNRTDKSITIYGANVIIIEGIYALFDPKLLALMDTKIYVDTDLDVCLARRLTRDILHRKRDLAGALKQWNAFVKPAAVKSVRPCMNNADVILPRGSDSSIAINMIIQHIQKRLDLKSKAHLQYLKRLGCNTKPLSLYKNLSVLKKTNQNGGIHSILCDSDTSRSDFIFYFNRISLVLINKALDFLDYTLFTFQTPGGHTVSTVKPADEVIAVSIIRSGDCFMASIKKTFPEISIGKLLIQSDTLTGEPQLHMESLPKTMGCGSQKIFLFDAQLISGAASIMATQVLLDHDVKIENIVLVCYLSTEIGVRRVLSAFPGINIVAGRMSSMGAETSSDDEAVEEDKTGELDTDWWFRNRFIDSRYFGTD</sequence>
<comment type="pathway">
    <text evidence="1 6">Pyrimidine metabolism; UMP biosynthesis via salvage pathway; UMP from uridine: step 1/1.</text>
</comment>
<dbReference type="GO" id="GO:0044206">
    <property type="term" value="P:UMP salvage"/>
    <property type="evidence" value="ECO:0007669"/>
    <property type="project" value="UniProtKB-UniPathway"/>
</dbReference>
<comment type="catalytic activity">
    <reaction evidence="6">
        <text>uridine + ATP = UMP + ADP + H(+)</text>
        <dbReference type="Rhea" id="RHEA:16825"/>
        <dbReference type="ChEBI" id="CHEBI:15378"/>
        <dbReference type="ChEBI" id="CHEBI:16704"/>
        <dbReference type="ChEBI" id="CHEBI:30616"/>
        <dbReference type="ChEBI" id="CHEBI:57865"/>
        <dbReference type="ChEBI" id="CHEBI:456216"/>
        <dbReference type="EC" id="2.7.1.48"/>
    </reaction>
</comment>
<dbReference type="CDD" id="cd02023">
    <property type="entry name" value="UMPK"/>
    <property type="match status" value="1"/>
</dbReference>
<dbReference type="SUPFAM" id="SSF53271">
    <property type="entry name" value="PRTase-like"/>
    <property type="match status" value="1"/>
</dbReference>
<dbReference type="InterPro" id="IPR000764">
    <property type="entry name" value="Uridine_kinase-like"/>
</dbReference>
<evidence type="ECO:0000256" key="4">
    <source>
        <dbReference type="ARBA" id="ARBA00022741"/>
    </source>
</evidence>
<dbReference type="EMBL" id="KV454426">
    <property type="protein sequence ID" value="ODQ82938.1"/>
    <property type="molecule type" value="Genomic_DNA"/>
</dbReference>
<accession>A0A1E3QZ76</accession>
<comment type="pathway">
    <text evidence="2 6">Pyrimidine metabolism; CTP biosynthesis via salvage pathway; CTP from cytidine: step 1/3.</text>
</comment>
<organism evidence="8 9">
    <name type="scientific">Babjeviella inositovora NRRL Y-12698</name>
    <dbReference type="NCBI Taxonomy" id="984486"/>
    <lineage>
        <taxon>Eukaryota</taxon>
        <taxon>Fungi</taxon>
        <taxon>Dikarya</taxon>
        <taxon>Ascomycota</taxon>
        <taxon>Saccharomycotina</taxon>
        <taxon>Pichiomycetes</taxon>
        <taxon>Serinales incertae sedis</taxon>
        <taxon>Babjeviella</taxon>
    </lineage>
</organism>
<dbReference type="OrthoDB" id="738517at2759"/>
<dbReference type="GO" id="GO:0043771">
    <property type="term" value="F:cytidine kinase activity"/>
    <property type="evidence" value="ECO:0007669"/>
    <property type="project" value="RHEA"/>
</dbReference>
<proteinExistence type="inferred from homology"/>
<dbReference type="FunFam" id="3.40.50.300:FF:000339">
    <property type="entry name" value="Uridine kinase"/>
    <property type="match status" value="1"/>
</dbReference>
<evidence type="ECO:0000256" key="2">
    <source>
        <dbReference type="ARBA" id="ARBA00004784"/>
    </source>
</evidence>
<dbReference type="Proteomes" id="UP000094336">
    <property type="component" value="Unassembled WGS sequence"/>
</dbReference>
<dbReference type="InterPro" id="IPR006083">
    <property type="entry name" value="PRK/URK"/>
</dbReference>
<dbReference type="EC" id="2.7.1.48" evidence="6"/>
<dbReference type="STRING" id="984486.A0A1E3QZ76"/>
<gene>
    <name evidence="8" type="ORF">BABINDRAFT_30099</name>
</gene>
<comment type="similarity">
    <text evidence="6">Belongs to the uridine kinase family.</text>
</comment>
<dbReference type="PANTHER" id="PTHR10285">
    <property type="entry name" value="URIDINE KINASE"/>
    <property type="match status" value="1"/>
</dbReference>
<dbReference type="SMART" id="SM00382">
    <property type="entry name" value="AAA"/>
    <property type="match status" value="1"/>
</dbReference>
<dbReference type="GO" id="GO:0004849">
    <property type="term" value="F:uridine kinase activity"/>
    <property type="evidence" value="ECO:0007669"/>
    <property type="project" value="UniProtKB-EC"/>
</dbReference>
<dbReference type="UniPathway" id="UPA00574">
    <property type="reaction ID" value="UER00637"/>
</dbReference>
<comment type="catalytic activity">
    <reaction evidence="6">
        <text>cytidine + ATP = CMP + ADP + H(+)</text>
        <dbReference type="Rhea" id="RHEA:24674"/>
        <dbReference type="ChEBI" id="CHEBI:15378"/>
        <dbReference type="ChEBI" id="CHEBI:17562"/>
        <dbReference type="ChEBI" id="CHEBI:30616"/>
        <dbReference type="ChEBI" id="CHEBI:60377"/>
        <dbReference type="ChEBI" id="CHEBI:456216"/>
        <dbReference type="EC" id="2.7.1.48"/>
    </reaction>
</comment>
<evidence type="ECO:0000256" key="5">
    <source>
        <dbReference type="ARBA" id="ARBA00022777"/>
    </source>
</evidence>
<dbReference type="InterPro" id="IPR003593">
    <property type="entry name" value="AAA+_ATPase"/>
</dbReference>
<keyword evidence="4 6" id="KW-0547">Nucleotide-binding</keyword>
<dbReference type="InterPro" id="IPR029057">
    <property type="entry name" value="PRTase-like"/>
</dbReference>
<evidence type="ECO:0000256" key="1">
    <source>
        <dbReference type="ARBA" id="ARBA00004690"/>
    </source>
</evidence>
<dbReference type="AlphaFoldDB" id="A0A1E3QZ76"/>
<dbReference type="GO" id="GO:0005524">
    <property type="term" value="F:ATP binding"/>
    <property type="evidence" value="ECO:0007669"/>
    <property type="project" value="UniProtKB-KW"/>
</dbReference>
<evidence type="ECO:0000313" key="8">
    <source>
        <dbReference type="EMBL" id="ODQ82938.1"/>
    </source>
</evidence>
<keyword evidence="6" id="KW-0067">ATP-binding</keyword>
<dbReference type="Gene3D" id="3.40.50.2020">
    <property type="match status" value="1"/>
</dbReference>
<dbReference type="NCBIfam" id="TIGR00235">
    <property type="entry name" value="udk"/>
    <property type="match status" value="1"/>
</dbReference>
<dbReference type="UniPathway" id="UPA00579">
    <property type="reaction ID" value="UER00640"/>
</dbReference>
<evidence type="ECO:0000259" key="7">
    <source>
        <dbReference type="SMART" id="SM00382"/>
    </source>
</evidence>
<dbReference type="Pfam" id="PF00485">
    <property type="entry name" value="PRK"/>
    <property type="match status" value="1"/>
</dbReference>
<dbReference type="InterPro" id="IPR027417">
    <property type="entry name" value="P-loop_NTPase"/>
</dbReference>
<dbReference type="PRINTS" id="PR00988">
    <property type="entry name" value="URIDINKINASE"/>
</dbReference>
<reference evidence="9" key="1">
    <citation type="submission" date="2016-05" db="EMBL/GenBank/DDBJ databases">
        <title>Comparative genomics of biotechnologically important yeasts.</title>
        <authorList>
            <consortium name="DOE Joint Genome Institute"/>
            <person name="Riley R."/>
            <person name="Haridas S."/>
            <person name="Wolfe K.H."/>
            <person name="Lopes M.R."/>
            <person name="Hittinger C.T."/>
            <person name="Goker M."/>
            <person name="Salamov A."/>
            <person name="Wisecaver J."/>
            <person name="Long T.M."/>
            <person name="Aerts A.L."/>
            <person name="Barry K."/>
            <person name="Choi C."/>
            <person name="Clum A."/>
            <person name="Coughlan A.Y."/>
            <person name="Deshpande S."/>
            <person name="Douglass A.P."/>
            <person name="Hanson S.J."/>
            <person name="Klenk H.-P."/>
            <person name="Labutti K."/>
            <person name="Lapidus A."/>
            <person name="Lindquist E."/>
            <person name="Lipzen A."/>
            <person name="Meier-Kolthoff J.P."/>
            <person name="Ohm R.A."/>
            <person name="Otillar R.P."/>
            <person name="Pangilinan J."/>
            <person name="Peng Y."/>
            <person name="Rokas A."/>
            <person name="Rosa C.A."/>
            <person name="Scheuner C."/>
            <person name="Sibirny A.A."/>
            <person name="Slot J.C."/>
            <person name="Stielow J.B."/>
            <person name="Sun H."/>
            <person name="Kurtzman C.P."/>
            <person name="Blackwell M."/>
            <person name="Grigoriev I.V."/>
            <person name="Jeffries T.W."/>
        </authorList>
    </citation>
    <scope>NUCLEOTIDE SEQUENCE [LARGE SCALE GENOMIC DNA]</scope>
    <source>
        <strain evidence="9">NRRL Y-12698</strain>
    </source>
</reference>
<dbReference type="SUPFAM" id="SSF52540">
    <property type="entry name" value="P-loop containing nucleoside triphosphate hydrolases"/>
    <property type="match status" value="1"/>
</dbReference>
<evidence type="ECO:0000256" key="3">
    <source>
        <dbReference type="ARBA" id="ARBA00022679"/>
    </source>
</evidence>